<evidence type="ECO:0000313" key="2">
    <source>
        <dbReference type="EMBL" id="KIJ93995.1"/>
    </source>
</evidence>
<dbReference type="EMBL" id="KN838814">
    <property type="protein sequence ID" value="KIJ93995.1"/>
    <property type="molecule type" value="Genomic_DNA"/>
</dbReference>
<reference evidence="2 3" key="1">
    <citation type="submission" date="2014-04" db="EMBL/GenBank/DDBJ databases">
        <authorList>
            <consortium name="DOE Joint Genome Institute"/>
            <person name="Kuo A."/>
            <person name="Kohler A."/>
            <person name="Nagy L.G."/>
            <person name="Floudas D."/>
            <person name="Copeland A."/>
            <person name="Barry K.W."/>
            <person name="Cichocki N."/>
            <person name="Veneault-Fourrey C."/>
            <person name="LaButti K."/>
            <person name="Lindquist E.A."/>
            <person name="Lipzen A."/>
            <person name="Lundell T."/>
            <person name="Morin E."/>
            <person name="Murat C."/>
            <person name="Sun H."/>
            <person name="Tunlid A."/>
            <person name="Henrissat B."/>
            <person name="Grigoriev I.V."/>
            <person name="Hibbett D.S."/>
            <person name="Martin F."/>
            <person name="Nordberg H.P."/>
            <person name="Cantor M.N."/>
            <person name="Hua S.X."/>
        </authorList>
    </citation>
    <scope>NUCLEOTIDE SEQUENCE [LARGE SCALE GENOMIC DNA]</scope>
    <source>
        <strain evidence="2 3">LaAM-08-1</strain>
    </source>
</reference>
<dbReference type="Proteomes" id="UP000054477">
    <property type="component" value="Unassembled WGS sequence"/>
</dbReference>
<dbReference type="STRING" id="1095629.A0A0C9WRH5"/>
<accession>A0A0C9WRH5</accession>
<dbReference type="AlphaFoldDB" id="A0A0C9WRH5"/>
<dbReference type="OrthoDB" id="412874at2759"/>
<dbReference type="SUPFAM" id="SSF55486">
    <property type="entry name" value="Metalloproteases ('zincins'), catalytic domain"/>
    <property type="match status" value="1"/>
</dbReference>
<gene>
    <name evidence="2" type="ORF">K443DRAFT_12474</name>
</gene>
<reference evidence="3" key="2">
    <citation type="submission" date="2015-01" db="EMBL/GenBank/DDBJ databases">
        <title>Evolutionary Origins and Diversification of the Mycorrhizal Mutualists.</title>
        <authorList>
            <consortium name="DOE Joint Genome Institute"/>
            <consortium name="Mycorrhizal Genomics Consortium"/>
            <person name="Kohler A."/>
            <person name="Kuo A."/>
            <person name="Nagy L.G."/>
            <person name="Floudas D."/>
            <person name="Copeland A."/>
            <person name="Barry K.W."/>
            <person name="Cichocki N."/>
            <person name="Veneault-Fourrey C."/>
            <person name="LaButti K."/>
            <person name="Lindquist E.A."/>
            <person name="Lipzen A."/>
            <person name="Lundell T."/>
            <person name="Morin E."/>
            <person name="Murat C."/>
            <person name="Riley R."/>
            <person name="Ohm R."/>
            <person name="Sun H."/>
            <person name="Tunlid A."/>
            <person name="Henrissat B."/>
            <person name="Grigoriev I.V."/>
            <person name="Hibbett D.S."/>
            <person name="Martin F."/>
        </authorList>
    </citation>
    <scope>NUCLEOTIDE SEQUENCE [LARGE SCALE GENOMIC DNA]</scope>
    <source>
        <strain evidence="3">LaAM-08-1</strain>
    </source>
</reference>
<proteinExistence type="predicted"/>
<keyword evidence="3" id="KW-1185">Reference proteome</keyword>
<dbReference type="InterPro" id="IPR024079">
    <property type="entry name" value="MetalloPept_cat_dom_sf"/>
</dbReference>
<organism evidence="2 3">
    <name type="scientific">Laccaria amethystina LaAM-08-1</name>
    <dbReference type="NCBI Taxonomy" id="1095629"/>
    <lineage>
        <taxon>Eukaryota</taxon>
        <taxon>Fungi</taxon>
        <taxon>Dikarya</taxon>
        <taxon>Basidiomycota</taxon>
        <taxon>Agaricomycotina</taxon>
        <taxon>Agaricomycetes</taxon>
        <taxon>Agaricomycetidae</taxon>
        <taxon>Agaricales</taxon>
        <taxon>Agaricineae</taxon>
        <taxon>Hydnangiaceae</taxon>
        <taxon>Laccaria</taxon>
    </lineage>
</organism>
<sequence>MIFGKPTTLLALFCLEYEFNAPNTGTDSKAGTLVHETSHFTANGDTNNYAYGQSVNHSKIISRTLAVHRRIDEPVKRAPSPYRLGLSQLS</sequence>
<protein>
    <recommendedName>
        <fullName evidence="1">Lysine-specific metallo-endopeptidase domain-containing protein</fullName>
    </recommendedName>
</protein>
<dbReference type="HOGENOM" id="CLU_2441203_0_0_1"/>
<dbReference type="Gene3D" id="3.40.390.10">
    <property type="entry name" value="Collagenase (Catalytic Domain)"/>
    <property type="match status" value="1"/>
</dbReference>
<evidence type="ECO:0000313" key="3">
    <source>
        <dbReference type="Proteomes" id="UP000054477"/>
    </source>
</evidence>
<dbReference type="Pfam" id="PF14521">
    <property type="entry name" value="Aspzincin_M35"/>
    <property type="match status" value="1"/>
</dbReference>
<dbReference type="GO" id="GO:0004222">
    <property type="term" value="F:metalloendopeptidase activity"/>
    <property type="evidence" value="ECO:0007669"/>
    <property type="project" value="InterPro"/>
</dbReference>
<feature type="domain" description="Lysine-specific metallo-endopeptidase" evidence="1">
    <location>
        <begin position="19"/>
        <end position="56"/>
    </location>
</feature>
<name>A0A0C9WRH5_9AGAR</name>
<dbReference type="InterPro" id="IPR029463">
    <property type="entry name" value="Lys_MEP"/>
</dbReference>
<evidence type="ECO:0000259" key="1">
    <source>
        <dbReference type="Pfam" id="PF14521"/>
    </source>
</evidence>